<dbReference type="PANTHER" id="PTHR43857">
    <property type="entry name" value="BLR7761 PROTEIN"/>
    <property type="match status" value="1"/>
</dbReference>
<dbReference type="PANTHER" id="PTHR43857:SF1">
    <property type="entry name" value="YJGH FAMILY PROTEIN"/>
    <property type="match status" value="1"/>
</dbReference>
<dbReference type="Gene3D" id="3.30.1330.40">
    <property type="entry name" value="RutC-like"/>
    <property type="match status" value="1"/>
</dbReference>
<gene>
    <name evidence="1" type="ORF">LSUE1_G007369</name>
</gene>
<accession>A0A8T9BZL7</accession>
<name>A0A8T9BZL7_9HELO</name>
<dbReference type="InterPro" id="IPR035959">
    <property type="entry name" value="RutC-like_sf"/>
</dbReference>
<protein>
    <submittedName>
        <fullName evidence="1">Uncharacterized protein</fullName>
    </submittedName>
</protein>
<dbReference type="AlphaFoldDB" id="A0A8T9BZL7"/>
<organism evidence="1 2">
    <name type="scientific">Lachnellula suecica</name>
    <dbReference type="NCBI Taxonomy" id="602035"/>
    <lineage>
        <taxon>Eukaryota</taxon>
        <taxon>Fungi</taxon>
        <taxon>Dikarya</taxon>
        <taxon>Ascomycota</taxon>
        <taxon>Pezizomycotina</taxon>
        <taxon>Leotiomycetes</taxon>
        <taxon>Helotiales</taxon>
        <taxon>Lachnaceae</taxon>
        <taxon>Lachnellula</taxon>
    </lineage>
</organism>
<dbReference type="InterPro" id="IPR006175">
    <property type="entry name" value="YjgF/YER057c/UK114"/>
</dbReference>
<sequence length="218" mass="24553">MSNSILRKASITFVRFPDDSWVFKRDCRPEHNYLRTSQNHELKFRGVRYSYNIPPSQNKPPSNCSSSSHQSYFYTATMSSLTYSNDSGLGPEINAQLSTNFHFSQAVTIGDTVKISGQGGWDANLKFDASDLKGQIDLAFQNVDRVLQGVGLRGWEDVYLWRSYVVEAHMEAATPYLIEKMKSRVPGHRPVWTALSVPKLGAPEALVEIEVEAYAPKK</sequence>
<dbReference type="SUPFAM" id="SSF55298">
    <property type="entry name" value="YjgF-like"/>
    <property type="match status" value="1"/>
</dbReference>
<proteinExistence type="predicted"/>
<keyword evidence="2" id="KW-1185">Reference proteome</keyword>
<evidence type="ECO:0000313" key="1">
    <source>
        <dbReference type="EMBL" id="TVY68986.1"/>
    </source>
</evidence>
<dbReference type="Proteomes" id="UP000469558">
    <property type="component" value="Unassembled WGS sequence"/>
</dbReference>
<dbReference type="Pfam" id="PF01042">
    <property type="entry name" value="Ribonuc_L-PSP"/>
    <property type="match status" value="1"/>
</dbReference>
<evidence type="ECO:0000313" key="2">
    <source>
        <dbReference type="Proteomes" id="UP000469558"/>
    </source>
</evidence>
<dbReference type="OrthoDB" id="309640at2759"/>
<comment type="caution">
    <text evidence="1">The sequence shown here is derived from an EMBL/GenBank/DDBJ whole genome shotgun (WGS) entry which is preliminary data.</text>
</comment>
<reference evidence="1 2" key="1">
    <citation type="submission" date="2018-05" db="EMBL/GenBank/DDBJ databases">
        <title>Genome sequencing and assembly of the regulated plant pathogen Lachnellula willkommii and related sister species for the development of diagnostic species identification markers.</title>
        <authorList>
            <person name="Giroux E."/>
            <person name="Bilodeau G."/>
        </authorList>
    </citation>
    <scope>NUCLEOTIDE SEQUENCE [LARGE SCALE GENOMIC DNA]</scope>
    <source>
        <strain evidence="1 2">CBS 268.59</strain>
    </source>
</reference>
<dbReference type="EMBL" id="QGMK01001349">
    <property type="protein sequence ID" value="TVY68986.1"/>
    <property type="molecule type" value="Genomic_DNA"/>
</dbReference>